<name>A0A8I6S6H5_CIMLE</name>
<sequence>MNGIYFFVAAFLCVQCLADHAPSYQELLKDGQKKFEMALENVKKDLGLPDHLTGSELTKVFHDYETKVDANLKETFKKFEKHLKDDKMFQENVKKLKETYHEQMKTFKKHSPQLGNSVEKLVDATKHTYDALVKEASKNYEEFRKPGGGRDELDKLLTDVFDHGLKLVEELRTNVQKLSHKA</sequence>
<feature type="signal peptide" evidence="1">
    <location>
        <begin position="1"/>
        <end position="18"/>
    </location>
</feature>
<evidence type="ECO:0000313" key="3">
    <source>
        <dbReference type="Proteomes" id="UP000494040"/>
    </source>
</evidence>
<dbReference type="GeneID" id="106670873"/>
<dbReference type="EnsemblMetazoa" id="XM_014401529.2">
    <property type="protein sequence ID" value="XP_014257015.1"/>
    <property type="gene ID" value="LOC106670873"/>
</dbReference>
<protein>
    <submittedName>
        <fullName evidence="2">Uncharacterized protein</fullName>
    </submittedName>
</protein>
<reference evidence="2" key="1">
    <citation type="submission" date="2022-01" db="UniProtKB">
        <authorList>
            <consortium name="EnsemblMetazoa"/>
        </authorList>
    </citation>
    <scope>IDENTIFICATION</scope>
</reference>
<evidence type="ECO:0000256" key="1">
    <source>
        <dbReference type="SAM" id="SignalP"/>
    </source>
</evidence>
<organism evidence="2 3">
    <name type="scientific">Cimex lectularius</name>
    <name type="common">Bed bug</name>
    <name type="synonym">Acanthia lectularia</name>
    <dbReference type="NCBI Taxonomy" id="79782"/>
    <lineage>
        <taxon>Eukaryota</taxon>
        <taxon>Metazoa</taxon>
        <taxon>Ecdysozoa</taxon>
        <taxon>Arthropoda</taxon>
        <taxon>Hexapoda</taxon>
        <taxon>Insecta</taxon>
        <taxon>Pterygota</taxon>
        <taxon>Neoptera</taxon>
        <taxon>Paraneoptera</taxon>
        <taxon>Hemiptera</taxon>
        <taxon>Heteroptera</taxon>
        <taxon>Panheteroptera</taxon>
        <taxon>Cimicomorpha</taxon>
        <taxon>Cimicidae</taxon>
        <taxon>Cimex</taxon>
    </lineage>
</organism>
<dbReference type="RefSeq" id="XP_014257015.1">
    <property type="nucleotide sequence ID" value="XM_014401529.2"/>
</dbReference>
<dbReference type="KEGG" id="clec:106670873"/>
<dbReference type="Proteomes" id="UP000494040">
    <property type="component" value="Unassembled WGS sequence"/>
</dbReference>
<feature type="chain" id="PRO_5035237105" evidence="1">
    <location>
        <begin position="19"/>
        <end position="182"/>
    </location>
</feature>
<keyword evidence="1" id="KW-0732">Signal</keyword>
<proteinExistence type="predicted"/>
<dbReference type="AlphaFoldDB" id="A0A8I6S6H5"/>
<accession>A0A8I6S6H5</accession>
<keyword evidence="3" id="KW-1185">Reference proteome</keyword>
<evidence type="ECO:0000313" key="2">
    <source>
        <dbReference type="EnsemblMetazoa" id="XP_014257015.1"/>
    </source>
</evidence>